<evidence type="ECO:0000313" key="3">
    <source>
        <dbReference type="Proteomes" id="UP000182241"/>
    </source>
</evidence>
<feature type="region of interest" description="Disordered" evidence="1">
    <location>
        <begin position="36"/>
        <end position="59"/>
    </location>
</feature>
<reference evidence="3" key="1">
    <citation type="submission" date="2016-10" db="EMBL/GenBank/DDBJ databases">
        <authorList>
            <person name="Varghese N."/>
            <person name="Submissions S."/>
        </authorList>
    </citation>
    <scope>NUCLEOTIDE SEQUENCE [LARGE SCALE GENOMIC DNA]</scope>
    <source>
        <strain evidence="3">DSM 44234</strain>
    </source>
</reference>
<accession>A0A1H4SI39</accession>
<sequence length="59" mass="5572">MRKAGTAMNPLVTIGVFAAGLAVVFAASFAVGAAVGPSSDGPGPHAGAPSTSEGGHDVH</sequence>
<dbReference type="EMBL" id="FNSA01000003">
    <property type="protein sequence ID" value="SEC43885.1"/>
    <property type="molecule type" value="Genomic_DNA"/>
</dbReference>
<gene>
    <name evidence="2" type="ORF">SAMN04489793_2294</name>
</gene>
<dbReference type="STRING" id="57704.SAMN04489793_2294"/>
<dbReference type="Proteomes" id="UP000182241">
    <property type="component" value="Unassembled WGS sequence"/>
</dbReference>
<organism evidence="2 3">
    <name type="scientific">Tsukamurella tyrosinosolvens</name>
    <dbReference type="NCBI Taxonomy" id="57704"/>
    <lineage>
        <taxon>Bacteria</taxon>
        <taxon>Bacillati</taxon>
        <taxon>Actinomycetota</taxon>
        <taxon>Actinomycetes</taxon>
        <taxon>Mycobacteriales</taxon>
        <taxon>Tsukamurellaceae</taxon>
        <taxon>Tsukamurella</taxon>
    </lineage>
</organism>
<evidence type="ECO:0000313" key="2">
    <source>
        <dbReference type="EMBL" id="SEC43885.1"/>
    </source>
</evidence>
<protein>
    <submittedName>
        <fullName evidence="2">Uncharacterized protein</fullName>
    </submittedName>
</protein>
<keyword evidence="3" id="KW-1185">Reference proteome</keyword>
<dbReference type="RefSeq" id="WP_068742115.1">
    <property type="nucleotide sequence ID" value="NZ_CBDRGN010000001.1"/>
</dbReference>
<evidence type="ECO:0000256" key="1">
    <source>
        <dbReference type="SAM" id="MobiDB-lite"/>
    </source>
</evidence>
<name>A0A1H4SI39_TSUTY</name>
<dbReference type="AlphaFoldDB" id="A0A1H4SI39"/>
<proteinExistence type="predicted"/>